<accession>A0A8D9PDZ3</accession>
<sequence>MSWYTLVCLQLRCLFPMHLMRSSFVISLLFTVKKFWTSQIKLNRGFLPMKTILVFDPGDHTGWVFRDSNGRVIGGTCQRNHMEVAERIQILNPDIVVMERFNLYPHMAQHLAWNSFYPCEVIGVIRYLCQRGNIPLVEQAPSIKKYFGGFKDDWYKLKELCSQIEVTEHTKDAYQHLKYFERNGEKKFK</sequence>
<protein>
    <submittedName>
        <fullName evidence="1">Holliday junction resolvase</fullName>
    </submittedName>
</protein>
<dbReference type="EMBL" id="BK014724">
    <property type="protein sequence ID" value="DAD55434.1"/>
    <property type="molecule type" value="Genomic_DNA"/>
</dbReference>
<evidence type="ECO:0000313" key="1">
    <source>
        <dbReference type="EMBL" id="DAD55434.1"/>
    </source>
</evidence>
<proteinExistence type="predicted"/>
<reference evidence="1" key="1">
    <citation type="journal article" date="2021" name="Proc. Natl. Acad. Sci. U.S.A.">
        <title>A Catalog of Tens of Thousands of Viruses from Human Metagenomes Reveals Hidden Associations with Chronic Diseases.</title>
        <authorList>
            <person name="Tisza M.J."/>
            <person name="Buck C.B."/>
        </authorList>
    </citation>
    <scope>NUCLEOTIDE SEQUENCE</scope>
    <source>
        <strain evidence="1">CtoNj20</strain>
    </source>
</reference>
<organism evidence="1">
    <name type="scientific">Siphoviridae sp. ctoNj20</name>
    <dbReference type="NCBI Taxonomy" id="2826085"/>
    <lineage>
        <taxon>Viruses</taxon>
        <taxon>Duplodnaviria</taxon>
        <taxon>Heunggongvirae</taxon>
        <taxon>Uroviricota</taxon>
        <taxon>Caudoviricetes</taxon>
    </lineage>
</organism>
<name>A0A8D9PDZ3_9CAUD</name>